<evidence type="ECO:0008006" key="4">
    <source>
        <dbReference type="Google" id="ProtNLM"/>
    </source>
</evidence>
<evidence type="ECO:0000256" key="1">
    <source>
        <dbReference type="SAM" id="Coils"/>
    </source>
</evidence>
<feature type="region of interest" description="Disordered" evidence="2">
    <location>
        <begin position="368"/>
        <end position="388"/>
    </location>
</feature>
<feature type="region of interest" description="Disordered" evidence="2">
    <location>
        <begin position="469"/>
        <end position="519"/>
    </location>
</feature>
<keyword evidence="1" id="KW-0175">Coiled coil</keyword>
<feature type="coiled-coil region" evidence="1">
    <location>
        <begin position="781"/>
        <end position="808"/>
    </location>
</feature>
<accession>U9UNT6</accession>
<feature type="compositionally biased region" description="Basic and acidic residues" evidence="2">
    <location>
        <begin position="475"/>
        <end position="487"/>
    </location>
</feature>
<evidence type="ECO:0000256" key="2">
    <source>
        <dbReference type="SAM" id="MobiDB-lite"/>
    </source>
</evidence>
<proteinExistence type="predicted"/>
<dbReference type="SUPFAM" id="SSF56219">
    <property type="entry name" value="DNase I-like"/>
    <property type="match status" value="1"/>
</dbReference>
<name>U9UNT6_RHIID</name>
<dbReference type="Gene3D" id="3.60.10.10">
    <property type="entry name" value="Endonuclease/exonuclease/phosphatase"/>
    <property type="match status" value="2"/>
</dbReference>
<organism evidence="3">
    <name type="scientific">Rhizophagus irregularis (strain DAOM 181602 / DAOM 197198 / MUCL 43194)</name>
    <name type="common">Arbuscular mycorrhizal fungus</name>
    <name type="synonym">Glomus intraradices</name>
    <dbReference type="NCBI Taxonomy" id="747089"/>
    <lineage>
        <taxon>Eukaryota</taxon>
        <taxon>Fungi</taxon>
        <taxon>Fungi incertae sedis</taxon>
        <taxon>Mucoromycota</taxon>
        <taxon>Glomeromycotina</taxon>
        <taxon>Glomeromycetes</taxon>
        <taxon>Glomerales</taxon>
        <taxon>Glomeraceae</taxon>
        <taxon>Rhizophagus</taxon>
    </lineage>
</organism>
<feature type="coiled-coil region" evidence="1">
    <location>
        <begin position="709"/>
        <end position="743"/>
    </location>
</feature>
<dbReference type="AlphaFoldDB" id="U9UNT6"/>
<reference evidence="3" key="1">
    <citation type="submission" date="2013-07" db="EMBL/GenBank/DDBJ databases">
        <title>The genome of an arbuscular mycorrhizal fungus provides insights into the evolution of the oldest plant symbiosis.</title>
        <authorList>
            <consortium name="DOE Joint Genome Institute"/>
            <person name="Tisserant E."/>
            <person name="Malbreil M."/>
            <person name="Kuo A."/>
            <person name="Kohler A."/>
            <person name="Symeonidi A."/>
            <person name="Balestrini R."/>
            <person name="Charron P."/>
            <person name="Duensing N."/>
            <person name="Frei-dit-Frey N."/>
            <person name="Gianinazzi-Pearson V."/>
            <person name="Gilbert B."/>
            <person name="Handa Y."/>
            <person name="Hijri M."/>
            <person name="Kaul R."/>
            <person name="Kawaguchi M."/>
            <person name="Krajinski F."/>
            <person name="Lammers P."/>
            <person name="Lapierre D."/>
            <person name="Masclaux F.G."/>
            <person name="Murat C."/>
            <person name="Morin E."/>
            <person name="Ndikumana S."/>
            <person name="Pagni M."/>
            <person name="Petitpierre D."/>
            <person name="Requena N."/>
            <person name="Rosikiewicz P."/>
            <person name="Riley R."/>
            <person name="Saito K."/>
            <person name="San Clemente H."/>
            <person name="Shapiro H."/>
            <person name="van Tuinen D."/>
            <person name="Becard G."/>
            <person name="Bonfante P."/>
            <person name="Paszkowski U."/>
            <person name="Shachar-Hill Y."/>
            <person name="Young J.P."/>
            <person name="Sanders I.R."/>
            <person name="Henrissat B."/>
            <person name="Rensing S.A."/>
            <person name="Grigoriev I.V."/>
            <person name="Corradi N."/>
            <person name="Roux C."/>
            <person name="Martin F."/>
        </authorList>
    </citation>
    <scope>NUCLEOTIDE SEQUENCE</scope>
    <source>
        <strain evidence="3">DAOM 197198</strain>
    </source>
</reference>
<dbReference type="EMBL" id="KI276487">
    <property type="protein sequence ID" value="ESA21377.1"/>
    <property type="molecule type" value="Genomic_DNA"/>
</dbReference>
<gene>
    <name evidence="3" type="ORF">GLOINDRAFT_17535</name>
</gene>
<sequence>MGENPNKSKDSVHKPKSEKDLKYFTQLFTIQIRDGQTDQLIIEYLNTNKILEYHVNTLGRTTHHGNEYTYLGFFTEAAKNDFINDGRILGTIEKFRDLEWLNKLNKTITISATGIDGENTDINEVIQAIEDKLGKLKNVTQKIGNEKWISMKLEMDIKCTEDELFNTWGVLVKNKMIKIKPMNYKYHITKQRGRIMAEILDIPNEIDETTFSKILKTTNARYWFKTNNRMKGTYNMKIYFNNDEDRKQAINKKIKIDGKIFTWFFRTGPGRQNNFRNERRNDNGFGKRFQQEMYDGRKTGRSRCNICKRNNHITDECYFNNRNRTHENRRNWNDNWNETYRHRKGRYDNEGKFRYDTQQQQFRITTTTDTTPTPTEENKYTQEEDSTTTLTEKMAEMRLEETDKVFTTNNKDIMDTITITTTVTTQRDTTRMERTTTTDTTEIGMKETVPMIGVEWLDAIDWQLYQNTTTEEENEEKRGVGEENLKENEEENITTNKTKKGKTYIKQKQQENNKKKEKHNKLKIGCINVRGMNDTKKQGDIRKFLSKENWDIAIINETKLKEAKGNQKNIRIIGIYNPNNDKPTTNNIEKHLAKWMNEAINLEYETIILGDFNESANNKKKLKPLTNTIKNHGLQDIHESLTVAEDRLDTWKSGDNSSRIDFIFASEGFQESIISHEILEIEDFDTDHKALTVKIEIKEKLGINKPGFMKEIKKEIRHIKLEQEDWKEIAEEVETRLETLDQNTTQHLNREMIWKTIVDIYDEEKNRQLIKIRKRKEDSKKERDESLMKTNEERLEELITEYENLEKIDTIEHGISKITDKVIKKLWQDRKAFQYKHNFKEFKEK</sequence>
<evidence type="ECO:0000313" key="3">
    <source>
        <dbReference type="EMBL" id="ESA21377.1"/>
    </source>
</evidence>
<dbReference type="HOGENOM" id="CLU_337114_0_0_1"/>
<dbReference type="VEuPathDB" id="FungiDB:RhiirFUN_001854"/>
<protein>
    <recommendedName>
        <fullName evidence="4">Endonuclease/exonuclease/phosphatase domain-containing protein</fullName>
    </recommendedName>
</protein>
<dbReference type="InterPro" id="IPR036691">
    <property type="entry name" value="Endo/exonu/phosph_ase_sf"/>
</dbReference>